<sequence>MWRRFHELSERNVEVSERLEKTGGPTSEGFAAMDENKAKKGPKGDAAMDDAKKAEELKEMNQFLDKYGGPYLRRAFWEFTKLDHPDTTMLRFLRARKWDVDRALAMLAAALKFRLEKDVEGILENGEDGLKDIPGFLNQFRRGISYIRGTTAAPGEHPIYFIHVGRHFTSAQKAEVLQQFVLLAMENARLLSTPLYEKAIVVFDMTGFGLKNMDWQCVLFLVKCLEAYFPETVQRI</sequence>
<dbReference type="InterPro" id="IPR036273">
    <property type="entry name" value="CRAL/TRIO_N_dom_sf"/>
</dbReference>
<dbReference type="EMBL" id="LWDE02000891">
    <property type="protein sequence ID" value="KAE8243465.1"/>
    <property type="molecule type" value="Genomic_DNA"/>
</dbReference>
<dbReference type="InterPro" id="IPR036865">
    <property type="entry name" value="CRAL-TRIO_dom_sf"/>
</dbReference>
<dbReference type="InterPro" id="IPR052432">
    <property type="entry name" value="PITP/CRAL-TRIO"/>
</dbReference>
<dbReference type="Proteomes" id="UP000077684">
    <property type="component" value="Unassembled WGS sequence"/>
</dbReference>
<evidence type="ECO:0000313" key="4">
    <source>
        <dbReference type="Proteomes" id="UP000077684"/>
    </source>
</evidence>
<evidence type="ECO:0000256" key="1">
    <source>
        <dbReference type="SAM" id="MobiDB-lite"/>
    </source>
</evidence>
<dbReference type="InterPro" id="IPR001251">
    <property type="entry name" value="CRAL-TRIO_dom"/>
</dbReference>
<gene>
    <name evidence="3" type="ORF">A4X06_0g6295</name>
</gene>
<evidence type="ECO:0000259" key="2">
    <source>
        <dbReference type="SMART" id="SM01100"/>
    </source>
</evidence>
<proteinExistence type="predicted"/>
<organism evidence="3 4">
    <name type="scientific">Tilletia controversa</name>
    <name type="common">dwarf bunt fungus</name>
    <dbReference type="NCBI Taxonomy" id="13291"/>
    <lineage>
        <taxon>Eukaryota</taxon>
        <taxon>Fungi</taxon>
        <taxon>Dikarya</taxon>
        <taxon>Basidiomycota</taxon>
        <taxon>Ustilaginomycotina</taxon>
        <taxon>Exobasidiomycetes</taxon>
        <taxon>Tilletiales</taxon>
        <taxon>Tilletiaceae</taxon>
        <taxon>Tilletia</taxon>
    </lineage>
</organism>
<evidence type="ECO:0000313" key="3">
    <source>
        <dbReference type="EMBL" id="KAE8243465.1"/>
    </source>
</evidence>
<name>A0A8X7MP96_9BASI</name>
<dbReference type="SUPFAM" id="SSF52087">
    <property type="entry name" value="CRAL/TRIO domain"/>
    <property type="match status" value="1"/>
</dbReference>
<protein>
    <recommendedName>
        <fullName evidence="2">CRAL/TRIO N-terminal domain-containing protein</fullName>
    </recommendedName>
</protein>
<dbReference type="Pfam" id="PF03765">
    <property type="entry name" value="CRAL_TRIO_N"/>
    <property type="match status" value="1"/>
</dbReference>
<dbReference type="PANTHER" id="PTHR46590:SF1">
    <property type="entry name" value="PHOSPHATIDYLINOSITOL TRANSFER PROTEIN CSR1"/>
    <property type="match status" value="1"/>
</dbReference>
<dbReference type="SUPFAM" id="SSF46938">
    <property type="entry name" value="CRAL/TRIO N-terminal domain"/>
    <property type="match status" value="1"/>
</dbReference>
<feature type="domain" description="CRAL/TRIO N-terminal" evidence="2">
    <location>
        <begin position="85"/>
        <end position="110"/>
    </location>
</feature>
<accession>A0A8X7MP96</accession>
<dbReference type="InterPro" id="IPR011074">
    <property type="entry name" value="CRAL/TRIO_N_dom"/>
</dbReference>
<keyword evidence="4" id="KW-1185">Reference proteome</keyword>
<dbReference type="CDD" id="cd00170">
    <property type="entry name" value="SEC14"/>
    <property type="match status" value="1"/>
</dbReference>
<reference evidence="3" key="2">
    <citation type="journal article" date="2019" name="IMA Fungus">
        <title>Genome sequencing and comparison of five Tilletia species to identify candidate genes for the detection of regulated species infecting wheat.</title>
        <authorList>
            <person name="Nguyen H.D.T."/>
            <person name="Sultana T."/>
            <person name="Kesanakurti P."/>
            <person name="Hambleton S."/>
        </authorList>
    </citation>
    <scope>NUCLEOTIDE SEQUENCE</scope>
    <source>
        <strain evidence="3">DAOMC 236426</strain>
    </source>
</reference>
<dbReference type="Pfam" id="PF00650">
    <property type="entry name" value="CRAL_TRIO"/>
    <property type="match status" value="1"/>
</dbReference>
<dbReference type="PANTHER" id="PTHR46590">
    <property type="entry name" value="PHOSPHATIDYLINOSITOL TRANSFER PROTEIN CSR1-RELATED"/>
    <property type="match status" value="1"/>
</dbReference>
<comment type="caution">
    <text evidence="3">The sequence shown here is derived from an EMBL/GenBank/DDBJ whole genome shotgun (WGS) entry which is preliminary data.</text>
</comment>
<dbReference type="AlphaFoldDB" id="A0A8X7MP96"/>
<feature type="region of interest" description="Disordered" evidence="1">
    <location>
        <begin position="1"/>
        <end position="47"/>
    </location>
</feature>
<reference evidence="3" key="1">
    <citation type="submission" date="2016-04" db="EMBL/GenBank/DDBJ databases">
        <authorList>
            <person name="Nguyen H.D."/>
            <person name="Samba Siva P."/>
            <person name="Cullis J."/>
            <person name="Levesque C.A."/>
            <person name="Hambleton S."/>
        </authorList>
    </citation>
    <scope>NUCLEOTIDE SEQUENCE</scope>
    <source>
        <strain evidence="3">DAOMC 236426</strain>
    </source>
</reference>
<dbReference type="Gene3D" id="3.40.525.10">
    <property type="entry name" value="CRAL-TRIO lipid binding domain"/>
    <property type="match status" value="1"/>
</dbReference>
<feature type="compositionally biased region" description="Basic and acidic residues" evidence="1">
    <location>
        <begin position="1"/>
        <end position="21"/>
    </location>
</feature>
<dbReference type="SMART" id="SM01100">
    <property type="entry name" value="CRAL_TRIO_N"/>
    <property type="match status" value="1"/>
</dbReference>